<dbReference type="Gene3D" id="3.60.20.10">
    <property type="entry name" value="Glutamine Phosphoribosylpyrophosphate, subunit 1, domain 1"/>
    <property type="match status" value="1"/>
</dbReference>
<evidence type="ECO:0000256" key="3">
    <source>
        <dbReference type="ARBA" id="ARBA00012737"/>
    </source>
</evidence>
<evidence type="ECO:0000256" key="4">
    <source>
        <dbReference type="ARBA" id="ARBA00022741"/>
    </source>
</evidence>
<dbReference type="InterPro" id="IPR033738">
    <property type="entry name" value="AsnB_N"/>
</dbReference>
<evidence type="ECO:0000256" key="1">
    <source>
        <dbReference type="ARBA" id="ARBA00005187"/>
    </source>
</evidence>
<evidence type="ECO:0000256" key="2">
    <source>
        <dbReference type="ARBA" id="ARBA00005752"/>
    </source>
</evidence>
<dbReference type="InterPro" id="IPR001962">
    <property type="entry name" value="Asn_synthase"/>
</dbReference>
<feature type="domain" description="Glutamine amidotransferase type-2" evidence="8">
    <location>
        <begin position="2"/>
        <end position="223"/>
    </location>
</feature>
<sequence length="651" mass="73017">MCGIAGVLGRSALLEQAEVEPELAGALAHRGPDSFGQWRDGRRLMLLHWRLAVIDLSEAGRQPMTSRDGRWVLCYNGEVYNYALLAQDVERAAARDPAAPPGGFWRGHSDSEVIVEGCARFGPGFLQRLDGMYALALFDTRERTLYLARDPAGIKPLYVHQRPDLLLFASEAKVFFHVPEFRGELDATGLNGYLRYGHAYDGAHVLGGVRQLEPGELLTCRLEEGGAVRVESSRLRPRPTWRPVARSDREAARALRDLLGKVVERQLVADVPVGVLLSGGVDSSILTALTARLLGPGRTMAFTLGYPGMGQDFDEVAYARRVARHLGVRHHVYEARSDDLVRDLEQLVWHYDEPFADAAGLNVFLLSRDIRRYVTVALAGEGADELFGGYRRYQLEQAFRAAGPLGAVASWVARTLELPRLPKLPRRAQVLLRVLACPDAASRYSGYLQSGVSAAALLRPEWRRALGVHPRIVEGCQDGRREGVVSRLCLVDQQFWLPTTYLEKSDKAAMAHSLEIRVPYLDDEVVEFANSLPDRQRIRGVARKWLLREAFGDLLPGEVFRRFKRGFGVPVARWLRGELRAYYADRVLSPAARVARYLETGRLEQLYREHLRGEQDRSFVLWQCLVLELWLRHFEQGFQSAAPPRARAGVA</sequence>
<accession>A0ABM7X9L2</accession>
<keyword evidence="10" id="KW-1185">Reference proteome</keyword>
<evidence type="ECO:0000256" key="6">
    <source>
        <dbReference type="ARBA" id="ARBA00022962"/>
    </source>
</evidence>
<dbReference type="Pfam" id="PF13537">
    <property type="entry name" value="GATase_7"/>
    <property type="match status" value="1"/>
</dbReference>
<dbReference type="Pfam" id="PF00733">
    <property type="entry name" value="Asn_synthase"/>
    <property type="match status" value="1"/>
</dbReference>
<evidence type="ECO:0000313" key="9">
    <source>
        <dbReference type="EMBL" id="BDG08522.1"/>
    </source>
</evidence>
<dbReference type="InterPro" id="IPR014729">
    <property type="entry name" value="Rossmann-like_a/b/a_fold"/>
</dbReference>
<comment type="similarity">
    <text evidence="2">Belongs to the asparagine synthetase family.</text>
</comment>
<dbReference type="InterPro" id="IPR051786">
    <property type="entry name" value="ASN_synthetase/amidase"/>
</dbReference>
<evidence type="ECO:0000313" key="10">
    <source>
        <dbReference type="Proteomes" id="UP001162734"/>
    </source>
</evidence>
<dbReference type="CDD" id="cd01991">
    <property type="entry name" value="Asn_synthase_B_C"/>
    <property type="match status" value="1"/>
</dbReference>
<evidence type="ECO:0000259" key="8">
    <source>
        <dbReference type="PROSITE" id="PS51278"/>
    </source>
</evidence>
<dbReference type="NCBIfam" id="TIGR01536">
    <property type="entry name" value="asn_synth_AEB"/>
    <property type="match status" value="1"/>
</dbReference>
<dbReference type="InterPro" id="IPR006426">
    <property type="entry name" value="Asn_synth_AEB"/>
</dbReference>
<evidence type="ECO:0000256" key="7">
    <source>
        <dbReference type="ARBA" id="ARBA00048741"/>
    </source>
</evidence>
<dbReference type="SUPFAM" id="SSF56235">
    <property type="entry name" value="N-terminal nucleophile aminohydrolases (Ntn hydrolases)"/>
    <property type="match status" value="1"/>
</dbReference>
<keyword evidence="5" id="KW-0067">ATP-binding</keyword>
<dbReference type="EC" id="6.3.5.4" evidence="3"/>
<protein>
    <recommendedName>
        <fullName evidence="3">asparagine synthase (glutamine-hydrolyzing)</fullName>
        <ecNumber evidence="3">6.3.5.4</ecNumber>
    </recommendedName>
</protein>
<name>A0ABM7X9L2_9BACT</name>
<keyword evidence="4" id="KW-0547">Nucleotide-binding</keyword>
<dbReference type="PANTHER" id="PTHR43284:SF1">
    <property type="entry name" value="ASPARAGINE SYNTHETASE"/>
    <property type="match status" value="1"/>
</dbReference>
<dbReference type="EMBL" id="AP025592">
    <property type="protein sequence ID" value="BDG08522.1"/>
    <property type="molecule type" value="Genomic_DNA"/>
</dbReference>
<dbReference type="Gene3D" id="3.40.50.620">
    <property type="entry name" value="HUPs"/>
    <property type="match status" value="1"/>
</dbReference>
<dbReference type="CDD" id="cd00712">
    <property type="entry name" value="AsnB"/>
    <property type="match status" value="1"/>
</dbReference>
<dbReference type="PIRSF" id="PIRSF001589">
    <property type="entry name" value="Asn_synthetase_glu-h"/>
    <property type="match status" value="1"/>
</dbReference>
<proteinExistence type="inferred from homology"/>
<dbReference type="Proteomes" id="UP001162734">
    <property type="component" value="Chromosome"/>
</dbReference>
<dbReference type="InterPro" id="IPR029055">
    <property type="entry name" value="Ntn_hydrolases_N"/>
</dbReference>
<dbReference type="PANTHER" id="PTHR43284">
    <property type="entry name" value="ASPARAGINE SYNTHETASE (GLUTAMINE-HYDROLYZING)"/>
    <property type="match status" value="1"/>
</dbReference>
<keyword evidence="6" id="KW-0315">Glutamine amidotransferase</keyword>
<comment type="catalytic activity">
    <reaction evidence="7">
        <text>L-aspartate + L-glutamine + ATP + H2O = L-asparagine + L-glutamate + AMP + diphosphate + H(+)</text>
        <dbReference type="Rhea" id="RHEA:12228"/>
        <dbReference type="ChEBI" id="CHEBI:15377"/>
        <dbReference type="ChEBI" id="CHEBI:15378"/>
        <dbReference type="ChEBI" id="CHEBI:29985"/>
        <dbReference type="ChEBI" id="CHEBI:29991"/>
        <dbReference type="ChEBI" id="CHEBI:30616"/>
        <dbReference type="ChEBI" id="CHEBI:33019"/>
        <dbReference type="ChEBI" id="CHEBI:58048"/>
        <dbReference type="ChEBI" id="CHEBI:58359"/>
        <dbReference type="ChEBI" id="CHEBI:456215"/>
        <dbReference type="EC" id="6.3.5.4"/>
    </reaction>
</comment>
<dbReference type="SUPFAM" id="SSF52402">
    <property type="entry name" value="Adenine nucleotide alpha hydrolases-like"/>
    <property type="match status" value="1"/>
</dbReference>
<comment type="pathway">
    <text evidence="1">Amino-acid biosynthesis; L-asparagine biosynthesis; L-asparagine from L-aspartate (L-Gln route): step 1/1.</text>
</comment>
<organism evidence="9 10">
    <name type="scientific">Anaeromyxobacter paludicola</name>
    <dbReference type="NCBI Taxonomy" id="2918171"/>
    <lineage>
        <taxon>Bacteria</taxon>
        <taxon>Pseudomonadati</taxon>
        <taxon>Myxococcota</taxon>
        <taxon>Myxococcia</taxon>
        <taxon>Myxococcales</taxon>
        <taxon>Cystobacterineae</taxon>
        <taxon>Anaeromyxobacteraceae</taxon>
        <taxon>Anaeromyxobacter</taxon>
    </lineage>
</organism>
<dbReference type="PROSITE" id="PS51278">
    <property type="entry name" value="GATASE_TYPE_2"/>
    <property type="match status" value="1"/>
</dbReference>
<dbReference type="InterPro" id="IPR017932">
    <property type="entry name" value="GATase_2_dom"/>
</dbReference>
<evidence type="ECO:0000256" key="5">
    <source>
        <dbReference type="ARBA" id="ARBA00022840"/>
    </source>
</evidence>
<reference evidence="10" key="1">
    <citation type="journal article" date="2022" name="Int. J. Syst. Evol. Microbiol.">
        <title>Anaeromyxobacter oryzae sp. nov., Anaeromyxobacter diazotrophicus sp. nov. and Anaeromyxobacter paludicola sp. nov., isolated from paddy soils.</title>
        <authorList>
            <person name="Itoh H."/>
            <person name="Xu Z."/>
            <person name="Mise K."/>
            <person name="Masuda Y."/>
            <person name="Ushijima N."/>
            <person name="Hayakawa C."/>
            <person name="Shiratori Y."/>
            <person name="Senoo K."/>
        </authorList>
    </citation>
    <scope>NUCLEOTIDE SEQUENCE [LARGE SCALE GENOMIC DNA]</scope>
    <source>
        <strain evidence="10">Red630</strain>
    </source>
</reference>
<gene>
    <name evidence="9" type="ORF">AMPC_16350</name>
</gene>